<dbReference type="GO" id="GO:0009307">
    <property type="term" value="P:DNA restriction-modification system"/>
    <property type="evidence" value="ECO:0007669"/>
    <property type="project" value="UniProtKB-KW"/>
</dbReference>
<dbReference type="EMBL" id="MUXU01000010">
    <property type="protein sequence ID" value="OOR92834.1"/>
    <property type="molecule type" value="Genomic_DNA"/>
</dbReference>
<keyword evidence="3" id="KW-0238">DNA-binding</keyword>
<dbReference type="OrthoDB" id="9798929at2"/>
<dbReference type="InterPro" id="IPR000055">
    <property type="entry name" value="Restrct_endonuc_typeI_TRD"/>
</dbReference>
<comment type="similarity">
    <text evidence="1">Belongs to the type-I restriction system S methylase family.</text>
</comment>
<dbReference type="STRING" id="34060.B0181_01510"/>
<evidence type="ECO:0000313" key="6">
    <source>
        <dbReference type="EMBL" id="STZ14123.1"/>
    </source>
</evidence>
<dbReference type="Gene3D" id="3.90.220.20">
    <property type="entry name" value="DNA methylase specificity domains"/>
    <property type="match status" value="2"/>
</dbReference>
<dbReference type="GO" id="GO:0003677">
    <property type="term" value="F:DNA binding"/>
    <property type="evidence" value="ECO:0007669"/>
    <property type="project" value="UniProtKB-KW"/>
</dbReference>
<dbReference type="Proteomes" id="UP000190435">
    <property type="component" value="Unassembled WGS sequence"/>
</dbReference>
<evidence type="ECO:0000256" key="1">
    <source>
        <dbReference type="ARBA" id="ARBA00010923"/>
    </source>
</evidence>
<sequence>MKLKDIVNIRGGKRLPKGATLQIEKNKHPYIRVRDMKDKYVSLDELEYVPENAFPQIKNYIVNENDVIISIVGTIGLVCIIDKALNNASQTENCAKLSGLNKTDAQYLYYFLKSDAGQSEIRKATVGAVQPKLPLYGIENITIDWKSEIEREKIVYILSKLDDKIQLNTQINQTLEQIAQAVFKSWFVDFDPVKAKAEVLANGGTLDEANAAAVAVISGQGMDGLSMLSKDTLTQIAHAMPCEMGDDGVPVGWENVELDTQFKFIGGSQPPKSEHIYEYREGYVRFIQNRDYAKETHQTFIPVSQRNKCCNKKDILIDKYGEAGKVRFGIAGAYNVALAKLEPIGQNKREFLRWYFNRAEIKDYLQASSMASTRNSLNSSSFKGMKITIPDDHFLLLFENFASVIIGKILQVKLENTQLKQTRDFLLPKLLSGEVGV</sequence>
<gene>
    <name evidence="5" type="ORF">B0181_01510</name>
    <name evidence="6" type="ORF">NCTC10293_01713</name>
</gene>
<dbReference type="REBASE" id="405004">
    <property type="entry name" value="S.Mca10293ORF1712P"/>
</dbReference>
<keyword evidence="7" id="KW-1185">Reference proteome</keyword>
<evidence type="ECO:0000313" key="8">
    <source>
        <dbReference type="Proteomes" id="UP000255279"/>
    </source>
</evidence>
<dbReference type="EMBL" id="UGQE01000004">
    <property type="protein sequence ID" value="STZ14123.1"/>
    <property type="molecule type" value="Genomic_DNA"/>
</dbReference>
<evidence type="ECO:0000256" key="3">
    <source>
        <dbReference type="ARBA" id="ARBA00023125"/>
    </source>
</evidence>
<accession>A0A1T0AAS2</accession>
<dbReference type="Pfam" id="PF01420">
    <property type="entry name" value="Methylase_S"/>
    <property type="match status" value="2"/>
</dbReference>
<dbReference type="RefSeq" id="WP_078275729.1">
    <property type="nucleotide sequence ID" value="NZ_MUXU01000010.1"/>
</dbReference>
<organism evidence="5 7">
    <name type="scientific">Moraxella caviae</name>
    <dbReference type="NCBI Taxonomy" id="34060"/>
    <lineage>
        <taxon>Bacteria</taxon>
        <taxon>Pseudomonadati</taxon>
        <taxon>Pseudomonadota</taxon>
        <taxon>Gammaproteobacteria</taxon>
        <taxon>Moraxellales</taxon>
        <taxon>Moraxellaceae</taxon>
        <taxon>Moraxella</taxon>
    </lineage>
</organism>
<evidence type="ECO:0000313" key="5">
    <source>
        <dbReference type="EMBL" id="OOR92834.1"/>
    </source>
</evidence>
<dbReference type="PANTHER" id="PTHR30408:SF13">
    <property type="entry name" value="TYPE I RESTRICTION ENZYME HINDI SPECIFICITY SUBUNIT"/>
    <property type="match status" value="1"/>
</dbReference>
<reference evidence="5 7" key="1">
    <citation type="submission" date="2017-02" db="EMBL/GenBank/DDBJ databases">
        <title>Draft genome sequence of Moraxella caviae CCUG 355 type strain.</title>
        <authorList>
            <person name="Engstrom-Jakobsson H."/>
            <person name="Salva-Serra F."/>
            <person name="Thorell K."/>
            <person name="Gonzales-Siles L."/>
            <person name="Karlsson R."/>
            <person name="Boulund F."/>
            <person name="Engstrand L."/>
            <person name="Moore E."/>
        </authorList>
    </citation>
    <scope>NUCLEOTIDE SEQUENCE [LARGE SCALE GENOMIC DNA]</scope>
    <source>
        <strain evidence="5 7">CCUG 355</strain>
    </source>
</reference>
<name>A0A1T0AAS2_9GAMM</name>
<evidence type="ECO:0000313" key="7">
    <source>
        <dbReference type="Proteomes" id="UP000190435"/>
    </source>
</evidence>
<dbReference type="Proteomes" id="UP000255279">
    <property type="component" value="Unassembled WGS sequence"/>
</dbReference>
<proteinExistence type="inferred from homology"/>
<dbReference type="PANTHER" id="PTHR30408">
    <property type="entry name" value="TYPE-1 RESTRICTION ENZYME ECOKI SPECIFICITY PROTEIN"/>
    <property type="match status" value="1"/>
</dbReference>
<feature type="domain" description="Type I restriction modification DNA specificity" evidence="4">
    <location>
        <begin position="250"/>
        <end position="391"/>
    </location>
</feature>
<dbReference type="SUPFAM" id="SSF116734">
    <property type="entry name" value="DNA methylase specificity domain"/>
    <property type="match status" value="2"/>
</dbReference>
<feature type="domain" description="Type I restriction modification DNA specificity" evidence="4">
    <location>
        <begin position="1"/>
        <end position="177"/>
    </location>
</feature>
<dbReference type="InterPro" id="IPR044946">
    <property type="entry name" value="Restrct_endonuc_typeI_TRD_sf"/>
</dbReference>
<keyword evidence="2" id="KW-0680">Restriction system</keyword>
<evidence type="ECO:0000259" key="4">
    <source>
        <dbReference type="Pfam" id="PF01420"/>
    </source>
</evidence>
<dbReference type="AlphaFoldDB" id="A0A1T0AAS2"/>
<evidence type="ECO:0000256" key="2">
    <source>
        <dbReference type="ARBA" id="ARBA00022747"/>
    </source>
</evidence>
<protein>
    <submittedName>
        <fullName evidence="6">EcoKI restriction-modification system protein HsdS</fullName>
    </submittedName>
</protein>
<reference evidence="6 8" key="2">
    <citation type="submission" date="2018-06" db="EMBL/GenBank/DDBJ databases">
        <authorList>
            <consortium name="Pathogen Informatics"/>
            <person name="Doyle S."/>
        </authorList>
    </citation>
    <scope>NUCLEOTIDE SEQUENCE [LARGE SCALE GENOMIC DNA]</scope>
    <source>
        <strain evidence="6 8">NCTC10293</strain>
    </source>
</reference>
<dbReference type="CDD" id="cd17256">
    <property type="entry name" value="RMtype1_S_EcoJA65PI-TRD1-CR1_like"/>
    <property type="match status" value="1"/>
</dbReference>
<dbReference type="InterPro" id="IPR052021">
    <property type="entry name" value="Type-I_RS_S_subunit"/>
</dbReference>